<dbReference type="RefSeq" id="WP_020732382.1">
    <property type="nucleotide sequence ID" value="NZ_CP014350.1"/>
</dbReference>
<dbReference type="EMBL" id="CP014350">
    <property type="protein sequence ID" value="ANA43689.1"/>
    <property type="molecule type" value="Genomic_DNA"/>
</dbReference>
<evidence type="ECO:0008006" key="3">
    <source>
        <dbReference type="Google" id="ProtNLM"/>
    </source>
</evidence>
<dbReference type="Proteomes" id="UP000078430">
    <property type="component" value="Plasmid megaplasmid"/>
</dbReference>
<gene>
    <name evidence="1" type="ORF">AXX13_A0225</name>
</gene>
<keyword evidence="2" id="KW-1185">Reference proteome</keyword>
<organism evidence="1 2">
    <name type="scientific">Borrelia hermsii HS1</name>
    <dbReference type="NCBI Taxonomy" id="1867252"/>
    <lineage>
        <taxon>Bacteria</taxon>
        <taxon>Pseudomonadati</taxon>
        <taxon>Spirochaetota</taxon>
        <taxon>Spirochaetia</taxon>
        <taxon>Spirochaetales</taxon>
        <taxon>Borreliaceae</taxon>
        <taxon>Borrelia</taxon>
    </lineage>
</organism>
<reference evidence="1 2" key="1">
    <citation type="journal article" date="2013" name="J. Bacteriol.">
        <title>Large linear plasmids of Borrelia species that cause relapsing fever.</title>
        <authorList>
            <person name="Miller S.C."/>
            <person name="Porcella S.F."/>
            <person name="Raffel S.J."/>
            <person name="Schwan T.G."/>
            <person name="Barbour A.G."/>
        </authorList>
    </citation>
    <scope>NUCLEOTIDE SEQUENCE [LARGE SCALE GENOMIC DNA]</scope>
    <source>
        <strain evidence="1 2">HS1</strain>
    </source>
</reference>
<name>A0ABM6AR30_BORHE</name>
<evidence type="ECO:0000313" key="1">
    <source>
        <dbReference type="EMBL" id="ANA43689.1"/>
    </source>
</evidence>
<sequence>MERLHGNVHYNCFGAYDRWDVVVHGCVPVGPQGLKGLARRKYGNNGDRGERGDGRVYPVILQLKYMGEMQDHLMLVFIECKIIYEEINASQSERSLKGLRDAIKTEVCSNIKS</sequence>
<proteinExistence type="predicted"/>
<reference evidence="1 2" key="2">
    <citation type="journal article" date="2016" name="Genome Announc.">
        <title>Chromosome and Plasmids of the Tick-Borne Relapsing Fever Agent Borrelia hermsii.</title>
        <authorList>
            <person name="Barbour A.G."/>
        </authorList>
    </citation>
    <scope>NUCLEOTIDE SEQUENCE [LARGE SCALE GENOMIC DNA]</scope>
    <source>
        <strain evidence="1 2">HS1</strain>
    </source>
</reference>
<protein>
    <recommendedName>
        <fullName evidence="3">Variable outer membrane protein</fullName>
    </recommendedName>
</protein>
<evidence type="ECO:0000313" key="2">
    <source>
        <dbReference type="Proteomes" id="UP000078430"/>
    </source>
</evidence>
<geneLocation type="plasmid" evidence="1 2">
    <name>megaplasmid</name>
</geneLocation>
<keyword evidence="1" id="KW-0614">Plasmid</keyword>
<accession>A0ABM6AR30</accession>